<gene>
    <name evidence="10" type="primary">pepF</name>
    <name evidence="10" type="ORF">HZY91_07630</name>
</gene>
<feature type="domain" description="Peptidase M3A/M3B catalytic" evidence="8">
    <location>
        <begin position="206"/>
        <end position="585"/>
    </location>
</feature>
<keyword evidence="7" id="KW-0175">Coiled coil</keyword>
<feature type="domain" description="Oligopeptidase F N-terminal" evidence="9">
    <location>
        <begin position="116"/>
        <end position="185"/>
    </location>
</feature>
<feature type="coiled-coil region" evidence="7">
    <location>
        <begin position="20"/>
        <end position="47"/>
    </location>
</feature>
<dbReference type="Gene3D" id="1.10.287.830">
    <property type="entry name" value="putative peptidase helix hairpin domain like"/>
    <property type="match status" value="1"/>
</dbReference>
<dbReference type="InterPro" id="IPR042088">
    <property type="entry name" value="OligoPept_F_C"/>
</dbReference>
<evidence type="ECO:0000256" key="1">
    <source>
        <dbReference type="ARBA" id="ARBA00022670"/>
    </source>
</evidence>
<evidence type="ECO:0000313" key="10">
    <source>
        <dbReference type="EMBL" id="MBG9986766.1"/>
    </source>
</evidence>
<evidence type="ECO:0000256" key="5">
    <source>
        <dbReference type="ARBA" id="ARBA00023049"/>
    </source>
</evidence>
<keyword evidence="2 6" id="KW-0479">Metal-binding</keyword>
<dbReference type="CDD" id="cd09608">
    <property type="entry name" value="M3B_PepF"/>
    <property type="match status" value="1"/>
</dbReference>
<dbReference type="PANTHER" id="PTHR11804:SF84">
    <property type="entry name" value="SACCHAROLYSIN"/>
    <property type="match status" value="1"/>
</dbReference>
<evidence type="ECO:0000256" key="3">
    <source>
        <dbReference type="ARBA" id="ARBA00022801"/>
    </source>
</evidence>
<dbReference type="InterPro" id="IPR004438">
    <property type="entry name" value="Peptidase_M3B"/>
</dbReference>
<dbReference type="InterPro" id="IPR013647">
    <property type="entry name" value="OligopepF_N_dom"/>
</dbReference>
<dbReference type="PANTHER" id="PTHR11804">
    <property type="entry name" value="PROTEASE M3 THIMET OLIGOPEPTIDASE-RELATED"/>
    <property type="match status" value="1"/>
</dbReference>
<dbReference type="EC" id="3.4.24.-" evidence="6"/>
<dbReference type="Gene3D" id="1.10.1370.20">
    <property type="entry name" value="Oligoendopeptidase f, C-terminal domain"/>
    <property type="match status" value="1"/>
</dbReference>
<keyword evidence="1 6" id="KW-0645">Protease</keyword>
<comment type="function">
    <text evidence="6">Has oligopeptidase activity and degrades a variety of small bioactive peptides.</text>
</comment>
<comment type="similarity">
    <text evidence="6">Belongs to the peptidase M3B family.</text>
</comment>
<dbReference type="Proteomes" id="UP000721415">
    <property type="component" value="Unassembled WGS sequence"/>
</dbReference>
<evidence type="ECO:0000256" key="7">
    <source>
        <dbReference type="SAM" id="Coils"/>
    </source>
</evidence>
<name>A0ABS0LRH5_9LACT</name>
<dbReference type="EMBL" id="JACBXQ010000004">
    <property type="protein sequence ID" value="MBG9986766.1"/>
    <property type="molecule type" value="Genomic_DNA"/>
</dbReference>
<evidence type="ECO:0000313" key="11">
    <source>
        <dbReference type="Proteomes" id="UP000721415"/>
    </source>
</evidence>
<keyword evidence="3 6" id="KW-0378">Hydrolase</keyword>
<evidence type="ECO:0000256" key="6">
    <source>
        <dbReference type="RuleBase" id="RU368091"/>
    </source>
</evidence>
<keyword evidence="4 6" id="KW-0862">Zinc</keyword>
<proteinExistence type="inferred from homology"/>
<dbReference type="SUPFAM" id="SSF55486">
    <property type="entry name" value="Metalloproteases ('zincins'), catalytic domain"/>
    <property type="match status" value="1"/>
</dbReference>
<evidence type="ECO:0000259" key="9">
    <source>
        <dbReference type="Pfam" id="PF08439"/>
    </source>
</evidence>
<evidence type="ECO:0000256" key="2">
    <source>
        <dbReference type="ARBA" id="ARBA00022723"/>
    </source>
</evidence>
<dbReference type="Gene3D" id="1.20.140.70">
    <property type="entry name" value="Oligopeptidase f, N-terminal domain"/>
    <property type="match status" value="1"/>
</dbReference>
<sequence length="602" mass="70215">MTSQKVKQRSEIAEKYTWDLSTMFASLEEFEREFQKIQEEVTKVKTYEGTLAQSSQQLLEALNFYFEVERKVAHLYVYTHLIYDQDQTDSAAQSLEARTRLLYSQLSQNIAFLEPEILSISEEKMDQFLAENSELEPYRHFLDNILRFRPHVLSQSEELLLAQANDAFETASKTFSLLNNADLSFPTIQDENGQEVKLSHSIFGKMLESTDRRVRQETFKAYYTVYDQFKNTFASLISGQVKLHNYLAKVRHFESARHAALFENNIPESVYDTLLEAVHSRLNLLHRYVKMRKDLLEVDQLEMFDMYTPLLGEESIKITYDEAQTIVLEALRPMGEAYLGIIQEAFAERWIDLYENVGKRSGAYSSGTYDSKPYILMNWQDSINHLYTLVHELGHSAHSYLSHQQQDYVYGNYPIFLAEIASTTNENLLTYYLLDKYDAPDQRLFILNHFLDGVKGTVFRQSQFAEFEHLIHQSDAQGTPLTQQYLSDQYRSLNAKYYGDTVNSNSEISLEWTRIPHFYYNYYVFQYATGFSAATFFAEKIYQGDSKALHDYLDFLKSGSSKYPINTMKDAGLDMTKSEYIEATLDVFEERLCEFEKLLSQK</sequence>
<dbReference type="InterPro" id="IPR001567">
    <property type="entry name" value="Pept_M3A_M3B_dom"/>
</dbReference>
<protein>
    <recommendedName>
        <fullName evidence="6">Oligopeptidase F</fullName>
        <ecNumber evidence="6">3.4.24.-</ecNumber>
    </recommendedName>
</protein>
<evidence type="ECO:0000256" key="4">
    <source>
        <dbReference type="ARBA" id="ARBA00022833"/>
    </source>
</evidence>
<organism evidence="10 11">
    <name type="scientific">Facklamia lactis</name>
    <dbReference type="NCBI Taxonomy" id="2749967"/>
    <lineage>
        <taxon>Bacteria</taxon>
        <taxon>Bacillati</taxon>
        <taxon>Bacillota</taxon>
        <taxon>Bacilli</taxon>
        <taxon>Lactobacillales</taxon>
        <taxon>Aerococcaceae</taxon>
        <taxon>Facklamia</taxon>
    </lineage>
</organism>
<keyword evidence="5 6" id="KW-0482">Metalloprotease</keyword>
<evidence type="ECO:0000259" key="8">
    <source>
        <dbReference type="Pfam" id="PF01432"/>
    </source>
</evidence>
<accession>A0ABS0LRH5</accession>
<dbReference type="InterPro" id="IPR045090">
    <property type="entry name" value="Pept_M3A_M3B"/>
</dbReference>
<dbReference type="Pfam" id="PF01432">
    <property type="entry name" value="Peptidase_M3"/>
    <property type="match status" value="1"/>
</dbReference>
<comment type="cofactor">
    <cofactor evidence="6">
        <name>Zn(2+)</name>
        <dbReference type="ChEBI" id="CHEBI:29105"/>
    </cofactor>
    <text evidence="6">Binds 1 zinc ion.</text>
</comment>
<comment type="caution">
    <text evidence="10">The sequence shown here is derived from an EMBL/GenBank/DDBJ whole genome shotgun (WGS) entry which is preliminary data.</text>
</comment>
<dbReference type="NCBIfam" id="TIGR00181">
    <property type="entry name" value="pepF"/>
    <property type="match status" value="1"/>
</dbReference>
<keyword evidence="11" id="KW-1185">Reference proteome</keyword>
<dbReference type="RefSeq" id="WP_197115679.1">
    <property type="nucleotide sequence ID" value="NZ_JACBXQ010000004.1"/>
</dbReference>
<reference evidence="10 11" key="1">
    <citation type="submission" date="2020-07" db="EMBL/GenBank/DDBJ databases">
        <title>Facklamia lactis sp. nov., isolated from raw milk.</title>
        <authorList>
            <person name="Doll E.V."/>
            <person name="Huptas C."/>
            <person name="Staib L."/>
            <person name="Wenning M."/>
            <person name="Scherer S."/>
        </authorList>
    </citation>
    <scope>NUCLEOTIDE SEQUENCE [LARGE SCALE GENOMIC DNA]</scope>
    <source>
        <strain evidence="10 11">DSM 111018</strain>
    </source>
</reference>
<dbReference type="Pfam" id="PF08439">
    <property type="entry name" value="Peptidase_M3_N"/>
    <property type="match status" value="1"/>
</dbReference>